<sequence length="165" mass="17972">MSFAMNANGHDVSTDLLFSTPASTGNAAPKVAGSGTDPNAYKVVSVRLRAAEYECLSLQAKALGLSNNMAMRVAARRIGGFLETDEQTRQLLQDITDQIGDIARALNDIDNVCRKHGKTDLNRLATLRAAFGHEFVQLDALLRSILNLSRRRVDGRLMLQKAMLG</sequence>
<dbReference type="Pfam" id="PF07328">
    <property type="entry name" value="VirD1"/>
    <property type="match status" value="1"/>
</dbReference>
<organism evidence="1 2">
    <name type="scientific">Notoacmeibacter ruber</name>
    <dbReference type="NCBI Taxonomy" id="2670375"/>
    <lineage>
        <taxon>Bacteria</taxon>
        <taxon>Pseudomonadati</taxon>
        <taxon>Pseudomonadota</taxon>
        <taxon>Alphaproteobacteria</taxon>
        <taxon>Hyphomicrobiales</taxon>
        <taxon>Notoacmeibacteraceae</taxon>
        <taxon>Notoacmeibacter</taxon>
    </lineage>
</organism>
<dbReference type="AlphaFoldDB" id="A0A3L7J3U9"/>
<name>A0A3L7J3U9_9HYPH</name>
<gene>
    <name evidence="1" type="ORF">D8780_14845</name>
</gene>
<protein>
    <submittedName>
        <fullName evidence="1">Type IV secretion system protein VirD</fullName>
    </submittedName>
</protein>
<dbReference type="Proteomes" id="UP000281094">
    <property type="component" value="Unassembled WGS sequence"/>
</dbReference>
<proteinExistence type="predicted"/>
<reference evidence="1 2" key="1">
    <citation type="submission" date="2018-10" db="EMBL/GenBank/DDBJ databases">
        <title>Notoacmeibacter sp. M2BS9Y-3-1, whole genome shotgun sequence.</title>
        <authorList>
            <person name="Tuo L."/>
        </authorList>
    </citation>
    <scope>NUCLEOTIDE SEQUENCE [LARGE SCALE GENOMIC DNA]</scope>
    <source>
        <strain evidence="1 2">M2BS9Y-3-1</strain>
    </source>
</reference>
<dbReference type="EMBL" id="RCWN01000002">
    <property type="protein sequence ID" value="RLQ85237.1"/>
    <property type="molecule type" value="Genomic_DNA"/>
</dbReference>
<evidence type="ECO:0000313" key="2">
    <source>
        <dbReference type="Proteomes" id="UP000281094"/>
    </source>
</evidence>
<comment type="caution">
    <text evidence="1">The sequence shown here is derived from an EMBL/GenBank/DDBJ whole genome shotgun (WGS) entry which is preliminary data.</text>
</comment>
<dbReference type="InterPro" id="IPR009933">
    <property type="entry name" value="VirD1"/>
</dbReference>
<evidence type="ECO:0000313" key="1">
    <source>
        <dbReference type="EMBL" id="RLQ85237.1"/>
    </source>
</evidence>
<dbReference type="GO" id="GO:0004519">
    <property type="term" value="F:endonuclease activity"/>
    <property type="evidence" value="ECO:0007669"/>
    <property type="project" value="InterPro"/>
</dbReference>
<accession>A0A3L7J3U9</accession>
<keyword evidence="2" id="KW-1185">Reference proteome</keyword>